<reference evidence="3" key="2">
    <citation type="submission" date="2020-10" db="UniProtKB">
        <authorList>
            <consortium name="WormBaseParasite"/>
        </authorList>
    </citation>
    <scope>IDENTIFICATION</scope>
</reference>
<keyword evidence="1" id="KW-0472">Membrane</keyword>
<dbReference type="Proteomes" id="UP000492821">
    <property type="component" value="Unassembled WGS sequence"/>
</dbReference>
<sequence length="110" mass="12164">MVYMANLGIEAILFLNAGQNAYILWFTGTAVSVILDLIPVSLAFLGLERCLGIHLPFFNLVLVDYGPVSGFLSAFDNLIVAFLYRNCFNKIQIAPMRVQSAFISSITCPR</sequence>
<keyword evidence="1" id="KW-1133">Transmembrane helix</keyword>
<keyword evidence="1" id="KW-0812">Transmembrane</keyword>
<protein>
    <submittedName>
        <fullName evidence="3">G protein-coupled receptor</fullName>
    </submittedName>
</protein>
<reference evidence="2" key="1">
    <citation type="journal article" date="2013" name="Genetics">
        <title>The draft genome and transcriptome of Panagrellus redivivus are shaped by the harsh demands of a free-living lifestyle.</title>
        <authorList>
            <person name="Srinivasan J."/>
            <person name="Dillman A.R."/>
            <person name="Macchietto M.G."/>
            <person name="Heikkinen L."/>
            <person name="Lakso M."/>
            <person name="Fracchia K.M."/>
            <person name="Antoshechkin I."/>
            <person name="Mortazavi A."/>
            <person name="Wong G."/>
            <person name="Sternberg P.W."/>
        </authorList>
    </citation>
    <scope>NUCLEOTIDE SEQUENCE [LARGE SCALE GENOMIC DNA]</scope>
    <source>
        <strain evidence="2">MT8872</strain>
    </source>
</reference>
<keyword evidence="2" id="KW-1185">Reference proteome</keyword>
<evidence type="ECO:0000256" key="1">
    <source>
        <dbReference type="SAM" id="Phobius"/>
    </source>
</evidence>
<proteinExistence type="predicted"/>
<evidence type="ECO:0000313" key="3">
    <source>
        <dbReference type="WBParaSite" id="Pan_g5124.t1"/>
    </source>
</evidence>
<name>A0A7E4W0G7_PANRE</name>
<accession>A0A7E4W0G7</accession>
<organism evidence="2 3">
    <name type="scientific">Panagrellus redivivus</name>
    <name type="common">Microworm</name>
    <dbReference type="NCBI Taxonomy" id="6233"/>
    <lineage>
        <taxon>Eukaryota</taxon>
        <taxon>Metazoa</taxon>
        <taxon>Ecdysozoa</taxon>
        <taxon>Nematoda</taxon>
        <taxon>Chromadorea</taxon>
        <taxon>Rhabditida</taxon>
        <taxon>Tylenchina</taxon>
        <taxon>Panagrolaimomorpha</taxon>
        <taxon>Panagrolaimoidea</taxon>
        <taxon>Panagrolaimidae</taxon>
        <taxon>Panagrellus</taxon>
    </lineage>
</organism>
<dbReference type="AlphaFoldDB" id="A0A7E4W0G7"/>
<feature type="transmembrane region" description="Helical" evidence="1">
    <location>
        <begin position="21"/>
        <end position="45"/>
    </location>
</feature>
<evidence type="ECO:0000313" key="2">
    <source>
        <dbReference type="Proteomes" id="UP000492821"/>
    </source>
</evidence>
<dbReference type="WBParaSite" id="Pan_g5124.t1">
    <property type="protein sequence ID" value="Pan_g5124.t1"/>
    <property type="gene ID" value="Pan_g5124"/>
</dbReference>